<keyword evidence="3" id="KW-1185">Reference proteome</keyword>
<accession>A0A2Z2NIF9</accession>
<evidence type="ECO:0000313" key="3">
    <source>
        <dbReference type="Proteomes" id="UP000250079"/>
    </source>
</evidence>
<dbReference type="AlphaFoldDB" id="A0A2Z2NIF9"/>
<evidence type="ECO:0000256" key="1">
    <source>
        <dbReference type="SAM" id="SignalP"/>
    </source>
</evidence>
<dbReference type="Proteomes" id="UP000250079">
    <property type="component" value="Chromosome"/>
</dbReference>
<sequence>MNKPTVLLTCSLFLVSAQAMAQSSEEAATACTEAARLIGEDDLVGALDEAKWCVESLQQLRQQATLTIFPDEVDGFTGGEVDNQSAMGMTIMERSYSKDGSDVSVSLTTGVAGGGLAALAQLGMGMSSGGGKKIRIQKRTVLDMSDGGGDSQYMVQLKSGGMLTISSSGLAAEQLLPFVKAFPIAELDDALEE</sequence>
<proteinExistence type="predicted"/>
<organism evidence="2 3">
    <name type="scientific">Granulosicoccus antarcticus IMCC3135</name>
    <dbReference type="NCBI Taxonomy" id="1192854"/>
    <lineage>
        <taxon>Bacteria</taxon>
        <taxon>Pseudomonadati</taxon>
        <taxon>Pseudomonadota</taxon>
        <taxon>Gammaproteobacteria</taxon>
        <taxon>Chromatiales</taxon>
        <taxon>Granulosicoccaceae</taxon>
        <taxon>Granulosicoccus</taxon>
    </lineage>
</organism>
<evidence type="ECO:0000313" key="2">
    <source>
        <dbReference type="EMBL" id="ASJ70265.1"/>
    </source>
</evidence>
<dbReference type="KEGG" id="gai:IMCC3135_00695"/>
<name>A0A2Z2NIF9_9GAMM</name>
<dbReference type="OrthoDB" id="6386670at2"/>
<protein>
    <submittedName>
        <fullName evidence="2">Uncharacterized protein</fullName>
    </submittedName>
</protein>
<dbReference type="EMBL" id="CP018632">
    <property type="protein sequence ID" value="ASJ70265.1"/>
    <property type="molecule type" value="Genomic_DNA"/>
</dbReference>
<dbReference type="RefSeq" id="WP_088915823.1">
    <property type="nucleotide sequence ID" value="NZ_CP018632.1"/>
</dbReference>
<feature type="signal peptide" evidence="1">
    <location>
        <begin position="1"/>
        <end position="21"/>
    </location>
</feature>
<reference evidence="2 3" key="1">
    <citation type="submission" date="2016-12" db="EMBL/GenBank/DDBJ databases">
        <authorList>
            <person name="Song W.-J."/>
            <person name="Kurnit D.M."/>
        </authorList>
    </citation>
    <scope>NUCLEOTIDE SEQUENCE [LARGE SCALE GENOMIC DNA]</scope>
    <source>
        <strain evidence="2 3">IMCC3135</strain>
    </source>
</reference>
<feature type="chain" id="PRO_5016373156" evidence="1">
    <location>
        <begin position="22"/>
        <end position="193"/>
    </location>
</feature>
<gene>
    <name evidence="2" type="ORF">IMCC3135_00695</name>
</gene>
<keyword evidence="1" id="KW-0732">Signal</keyword>